<sequence>MKPVLLLVALVGFAAYSASSVPIKSEVHHDDDALTARELQEVSYELQ</sequence>
<evidence type="ECO:0000313" key="2">
    <source>
        <dbReference type="EMBL" id="OQR77412.1"/>
    </source>
</evidence>
<protein>
    <submittedName>
        <fullName evidence="2">Uncharacterized protein</fullName>
    </submittedName>
</protein>
<feature type="chain" id="PRO_5013320360" evidence="1">
    <location>
        <begin position="21"/>
        <end position="47"/>
    </location>
</feature>
<keyword evidence="1" id="KW-0732">Signal</keyword>
<dbReference type="EMBL" id="MNPL01003572">
    <property type="protein sequence ID" value="OQR77412.1"/>
    <property type="molecule type" value="Genomic_DNA"/>
</dbReference>
<evidence type="ECO:0000256" key="1">
    <source>
        <dbReference type="SAM" id="SignalP"/>
    </source>
</evidence>
<keyword evidence="3" id="KW-1185">Reference proteome</keyword>
<proteinExistence type="predicted"/>
<name>A0A1V9XVF6_9ACAR</name>
<reference evidence="2 3" key="1">
    <citation type="journal article" date="2017" name="Gigascience">
        <title>Draft genome of the honey bee ectoparasitic mite, Tropilaelaps mercedesae, is shaped by the parasitic life history.</title>
        <authorList>
            <person name="Dong X."/>
            <person name="Armstrong S.D."/>
            <person name="Xia D."/>
            <person name="Makepeace B.L."/>
            <person name="Darby A.C."/>
            <person name="Kadowaki T."/>
        </authorList>
    </citation>
    <scope>NUCLEOTIDE SEQUENCE [LARGE SCALE GENOMIC DNA]</scope>
    <source>
        <strain evidence="2">Wuxi-XJTLU</strain>
    </source>
</reference>
<comment type="caution">
    <text evidence="2">The sequence shown here is derived from an EMBL/GenBank/DDBJ whole genome shotgun (WGS) entry which is preliminary data.</text>
</comment>
<dbReference type="InParanoid" id="A0A1V9XVF6"/>
<accession>A0A1V9XVF6</accession>
<feature type="signal peptide" evidence="1">
    <location>
        <begin position="1"/>
        <end position="20"/>
    </location>
</feature>
<gene>
    <name evidence="2" type="ORF">BIW11_07118</name>
</gene>
<dbReference type="Proteomes" id="UP000192247">
    <property type="component" value="Unassembled WGS sequence"/>
</dbReference>
<feature type="non-terminal residue" evidence="2">
    <location>
        <position position="47"/>
    </location>
</feature>
<evidence type="ECO:0000313" key="3">
    <source>
        <dbReference type="Proteomes" id="UP000192247"/>
    </source>
</evidence>
<organism evidence="2 3">
    <name type="scientific">Tropilaelaps mercedesae</name>
    <dbReference type="NCBI Taxonomy" id="418985"/>
    <lineage>
        <taxon>Eukaryota</taxon>
        <taxon>Metazoa</taxon>
        <taxon>Ecdysozoa</taxon>
        <taxon>Arthropoda</taxon>
        <taxon>Chelicerata</taxon>
        <taxon>Arachnida</taxon>
        <taxon>Acari</taxon>
        <taxon>Parasitiformes</taxon>
        <taxon>Mesostigmata</taxon>
        <taxon>Gamasina</taxon>
        <taxon>Dermanyssoidea</taxon>
        <taxon>Laelapidae</taxon>
        <taxon>Tropilaelaps</taxon>
    </lineage>
</organism>
<dbReference type="AlphaFoldDB" id="A0A1V9XVF6"/>